<protein>
    <submittedName>
        <fullName evidence="2">Uncharacterized protein</fullName>
    </submittedName>
</protein>
<evidence type="ECO:0000313" key="3">
    <source>
        <dbReference type="Proteomes" id="UP001139493"/>
    </source>
</evidence>
<feature type="compositionally biased region" description="Basic and acidic residues" evidence="1">
    <location>
        <begin position="25"/>
        <end position="35"/>
    </location>
</feature>
<comment type="caution">
    <text evidence="2">The sequence shown here is derived from an EMBL/GenBank/DDBJ whole genome shotgun (WGS) entry which is preliminary data.</text>
</comment>
<accession>A0A9X2JXD2</accession>
<name>A0A9X2JXD2_9MICO</name>
<keyword evidence="3" id="KW-1185">Reference proteome</keyword>
<feature type="region of interest" description="Disordered" evidence="1">
    <location>
        <begin position="1"/>
        <end position="41"/>
    </location>
</feature>
<sequence>MTRSTAPAVHVSLPPTASVRPCAGPHEDTPHEAMSCRRSCR</sequence>
<organism evidence="2 3">
    <name type="scientific">Promicromonospora thailandica</name>
    <dbReference type="NCBI Taxonomy" id="765201"/>
    <lineage>
        <taxon>Bacteria</taxon>
        <taxon>Bacillati</taxon>
        <taxon>Actinomycetota</taxon>
        <taxon>Actinomycetes</taxon>
        <taxon>Micrococcales</taxon>
        <taxon>Promicromonosporaceae</taxon>
        <taxon>Promicromonospora</taxon>
    </lineage>
</organism>
<proteinExistence type="predicted"/>
<dbReference type="AlphaFoldDB" id="A0A9X2JXD2"/>
<gene>
    <name evidence="2" type="ORF">APR03_001370</name>
</gene>
<dbReference type="Proteomes" id="UP001139493">
    <property type="component" value="Unassembled WGS sequence"/>
</dbReference>
<dbReference type="EMBL" id="JAMTCS010000003">
    <property type="protein sequence ID" value="MCP2264034.1"/>
    <property type="molecule type" value="Genomic_DNA"/>
</dbReference>
<reference evidence="2" key="1">
    <citation type="submission" date="2022-06" db="EMBL/GenBank/DDBJ databases">
        <title>Genomic Encyclopedia of Archaeal and Bacterial Type Strains, Phase II (KMG-II): from individual species to whole genera.</title>
        <authorList>
            <person name="Goeker M."/>
        </authorList>
    </citation>
    <scope>NUCLEOTIDE SEQUENCE</scope>
    <source>
        <strain evidence="2">DSM 26652</strain>
    </source>
</reference>
<evidence type="ECO:0000256" key="1">
    <source>
        <dbReference type="SAM" id="MobiDB-lite"/>
    </source>
</evidence>
<evidence type="ECO:0000313" key="2">
    <source>
        <dbReference type="EMBL" id="MCP2264034.1"/>
    </source>
</evidence>